<accession>A0A1M5C0N2</accession>
<dbReference type="PROSITE" id="PS51257">
    <property type="entry name" value="PROKAR_LIPOPROTEIN"/>
    <property type="match status" value="1"/>
</dbReference>
<sequence length="344" mass="39246">MKFIVSCLLIVLFSIACKSKEDDAAKTNASEENKVAPDTTKNNEIKHYKNKTWKFALEFPSNFKAFEGELPGNNPVINFYLEDPKIDLPLKIHEDPGFAYIAMFPKGFGVDAPSGKSKSIKDWAGNLQLSFHINELESRVYLLENGEPWAYFIKFHQPPEQWSEASGIFVHYPVKDFKSSCISQLGESKPMEDCDTLAQDRVVNSGTVNQKSKARLDALLNTLYFFREEDMERAKLSNLIEIEKPLPNMEVSSPLKITGKARGTWFFEADAPIEIVDKDYQSLGKSYIKATDKWMTEDFVPFFGTIEFEAPSDERGYIIFRKANPAGKPEFDRVYTWPVLFPPK</sequence>
<dbReference type="OrthoDB" id="7629918at2"/>
<dbReference type="Pfam" id="PF10648">
    <property type="entry name" value="Gmad2"/>
    <property type="match status" value="1"/>
</dbReference>
<dbReference type="AlphaFoldDB" id="A0A1M5C0N2"/>
<evidence type="ECO:0000313" key="3">
    <source>
        <dbReference type="Proteomes" id="UP000183945"/>
    </source>
</evidence>
<name>A0A1M5C0N2_SALEC</name>
<keyword evidence="3" id="KW-1185">Reference proteome</keyword>
<dbReference type="InterPro" id="IPR018911">
    <property type="entry name" value="Gmad2_Ig-like_dom"/>
</dbReference>
<organism evidence="2 3">
    <name type="scientific">Salegentibacter echinorum</name>
    <dbReference type="NCBI Taxonomy" id="1073325"/>
    <lineage>
        <taxon>Bacteria</taxon>
        <taxon>Pseudomonadati</taxon>
        <taxon>Bacteroidota</taxon>
        <taxon>Flavobacteriia</taxon>
        <taxon>Flavobacteriales</taxon>
        <taxon>Flavobacteriaceae</taxon>
        <taxon>Salegentibacter</taxon>
    </lineage>
</organism>
<feature type="domain" description="Bacterial spore germination immunoglobulin-like" evidence="1">
    <location>
        <begin position="240"/>
        <end position="323"/>
    </location>
</feature>
<gene>
    <name evidence="2" type="ORF">SAMN05444483_101278</name>
</gene>
<evidence type="ECO:0000313" key="2">
    <source>
        <dbReference type="EMBL" id="SHF48226.1"/>
    </source>
</evidence>
<dbReference type="Proteomes" id="UP000183945">
    <property type="component" value="Unassembled WGS sequence"/>
</dbReference>
<proteinExistence type="predicted"/>
<dbReference type="RefSeq" id="WP_139277047.1">
    <property type="nucleotide sequence ID" value="NZ_FQVT01000001.1"/>
</dbReference>
<evidence type="ECO:0000259" key="1">
    <source>
        <dbReference type="Pfam" id="PF10648"/>
    </source>
</evidence>
<reference evidence="3" key="1">
    <citation type="submission" date="2016-11" db="EMBL/GenBank/DDBJ databases">
        <authorList>
            <person name="Varghese N."/>
            <person name="Submissions S."/>
        </authorList>
    </citation>
    <scope>NUCLEOTIDE SEQUENCE [LARGE SCALE GENOMIC DNA]</scope>
    <source>
        <strain evidence="3">DSM 24579</strain>
    </source>
</reference>
<dbReference type="STRING" id="1073325.SAMN05444483_101278"/>
<dbReference type="EMBL" id="FQVT01000001">
    <property type="protein sequence ID" value="SHF48226.1"/>
    <property type="molecule type" value="Genomic_DNA"/>
</dbReference>
<protein>
    <submittedName>
        <fullName evidence="2">Immunoglobulin-like domain of spore germination</fullName>
    </submittedName>
</protein>